<evidence type="ECO:0000256" key="7">
    <source>
        <dbReference type="SAM" id="Phobius"/>
    </source>
</evidence>
<name>A0A9Q2HEU0_9STAP</name>
<keyword evidence="3" id="KW-1003">Cell membrane</keyword>
<feature type="transmembrane region" description="Helical" evidence="7">
    <location>
        <begin position="307"/>
        <end position="326"/>
    </location>
</feature>
<evidence type="ECO:0000256" key="4">
    <source>
        <dbReference type="ARBA" id="ARBA00022692"/>
    </source>
</evidence>
<feature type="transmembrane region" description="Helical" evidence="7">
    <location>
        <begin position="182"/>
        <end position="203"/>
    </location>
</feature>
<feature type="transmembrane region" description="Helical" evidence="7">
    <location>
        <begin position="215"/>
        <end position="233"/>
    </location>
</feature>
<dbReference type="EMBL" id="JACHHF010000002">
    <property type="protein sequence ID" value="MBB5175538.1"/>
    <property type="molecule type" value="Genomic_DNA"/>
</dbReference>
<evidence type="ECO:0000256" key="3">
    <source>
        <dbReference type="ARBA" id="ARBA00022475"/>
    </source>
</evidence>
<feature type="transmembrane region" description="Helical" evidence="7">
    <location>
        <begin position="122"/>
        <end position="143"/>
    </location>
</feature>
<gene>
    <name evidence="8" type="ORF">HNQ45_000408</name>
</gene>
<dbReference type="Pfam" id="PF03601">
    <property type="entry name" value="Cons_hypoth698"/>
    <property type="match status" value="1"/>
</dbReference>
<feature type="transmembrane region" description="Helical" evidence="7">
    <location>
        <begin position="155"/>
        <end position="175"/>
    </location>
</feature>
<feature type="transmembrane region" description="Helical" evidence="7">
    <location>
        <begin position="7"/>
        <end position="24"/>
    </location>
</feature>
<dbReference type="Proteomes" id="UP000579136">
    <property type="component" value="Unassembled WGS sequence"/>
</dbReference>
<feature type="transmembrane region" description="Helical" evidence="7">
    <location>
        <begin position="91"/>
        <end position="110"/>
    </location>
</feature>
<keyword evidence="5 7" id="KW-1133">Transmembrane helix</keyword>
<proteinExistence type="inferred from homology"/>
<comment type="similarity">
    <text evidence="2">Belongs to the UPF0324 family.</text>
</comment>
<keyword evidence="4 7" id="KW-0812">Transmembrane</keyword>
<evidence type="ECO:0000256" key="2">
    <source>
        <dbReference type="ARBA" id="ARBA00007977"/>
    </source>
</evidence>
<dbReference type="PANTHER" id="PTHR30106:SF2">
    <property type="entry name" value="UPF0324 INNER MEMBRANE PROTEIN YEIH"/>
    <property type="match status" value="1"/>
</dbReference>
<dbReference type="PANTHER" id="PTHR30106">
    <property type="entry name" value="INNER MEMBRANE PROTEIN YEIH-RELATED"/>
    <property type="match status" value="1"/>
</dbReference>
<comment type="caution">
    <text evidence="8">The sequence shown here is derived from an EMBL/GenBank/DDBJ whole genome shotgun (WGS) entry which is preliminary data.</text>
</comment>
<keyword evidence="6 7" id="KW-0472">Membrane</keyword>
<evidence type="ECO:0000313" key="9">
    <source>
        <dbReference type="Proteomes" id="UP000579136"/>
    </source>
</evidence>
<dbReference type="AlphaFoldDB" id="A0A9Q2HEU0"/>
<dbReference type="RefSeq" id="WP_183672959.1">
    <property type="nucleotide sequence ID" value="NZ_CBCRYX010000001.1"/>
</dbReference>
<feature type="transmembrane region" description="Helical" evidence="7">
    <location>
        <begin position="68"/>
        <end position="85"/>
    </location>
</feature>
<reference evidence="8 9" key="1">
    <citation type="submission" date="2020-08" db="EMBL/GenBank/DDBJ databases">
        <title>Genomic Encyclopedia of Type Strains, Phase IV (KMG-IV): sequencing the most valuable type-strain genomes for metagenomic binning, comparative biology and taxonomic classification.</title>
        <authorList>
            <person name="Goeker M."/>
        </authorList>
    </citation>
    <scope>NUCLEOTIDE SEQUENCE [LARGE SCALE GENOMIC DNA]</scope>
    <source>
        <strain evidence="8 9">DSM 19163</strain>
    </source>
</reference>
<evidence type="ECO:0000256" key="5">
    <source>
        <dbReference type="ARBA" id="ARBA00022989"/>
    </source>
</evidence>
<accession>A0A9Q2HEU0</accession>
<evidence type="ECO:0000256" key="6">
    <source>
        <dbReference type="ARBA" id="ARBA00023136"/>
    </source>
</evidence>
<organism evidence="8 9">
    <name type="scientific">Nosocomiicoccus ampullae</name>
    <dbReference type="NCBI Taxonomy" id="489910"/>
    <lineage>
        <taxon>Bacteria</taxon>
        <taxon>Bacillati</taxon>
        <taxon>Bacillota</taxon>
        <taxon>Bacilli</taxon>
        <taxon>Bacillales</taxon>
        <taxon>Staphylococcaceae</taxon>
        <taxon>Nosocomiicoccus</taxon>
    </lineage>
</organism>
<evidence type="ECO:0000313" key="8">
    <source>
        <dbReference type="EMBL" id="MBB5175538.1"/>
    </source>
</evidence>
<feature type="transmembrane region" description="Helical" evidence="7">
    <location>
        <begin position="30"/>
        <end position="47"/>
    </location>
</feature>
<feature type="transmembrane region" description="Helical" evidence="7">
    <location>
        <begin position="277"/>
        <end position="295"/>
    </location>
</feature>
<sequence length="327" mass="35711">MKNNARLFLYGILFTIIVAAISYLLSYIPVLSSIGALAIAIIISMIYRNSIGYPEPLRGGITFVSKKLLRVAIILYGLKLNLYIIATDGLWLLIGGIFVILFSVFMIIFINKLFNGNENIALLLGFGTGICGAAAIGTVSSIIKSDEEDTAISIGLISLVGTFFALIYTFLFPVVNLTDSVYGMWAGLSLHEIAQVVLAGSVSQDSLAFSLLAKLSRVFLLVPVSFVLMYIWSKRTTRESTTQKVNFPYFLIGFLLLAVINTFIAIPENISQAIDEIAKFLMIMAMVGLGLNVSFKSLLNKAKVPMISLLVTSSLLSVITYFLLILI</sequence>
<keyword evidence="9" id="KW-1185">Reference proteome</keyword>
<comment type="subcellular location">
    <subcellularLocation>
        <location evidence="1">Cell membrane</location>
        <topology evidence="1">Multi-pass membrane protein</topology>
    </subcellularLocation>
</comment>
<dbReference type="InterPro" id="IPR018383">
    <property type="entry name" value="UPF0324_pro"/>
</dbReference>
<feature type="transmembrane region" description="Helical" evidence="7">
    <location>
        <begin position="245"/>
        <end position="265"/>
    </location>
</feature>
<protein>
    <submittedName>
        <fullName evidence="8">Integral membrane protein (TIGR00698 family)</fullName>
    </submittedName>
</protein>
<evidence type="ECO:0000256" key="1">
    <source>
        <dbReference type="ARBA" id="ARBA00004651"/>
    </source>
</evidence>
<dbReference type="GO" id="GO:0005886">
    <property type="term" value="C:plasma membrane"/>
    <property type="evidence" value="ECO:0007669"/>
    <property type="project" value="UniProtKB-SubCell"/>
</dbReference>